<sequence length="289" mass="32629">MAPQESIPPAANVLGTIGTVLWCIQLAPQIWHSYRTKSVEGLPATMMLLWSISGLPFGVYAILQNFNIPLQIQPQCFCVLCMVSWGQCMFYGRKWKAWVCVLTCTILLVTIAVLEFTFVYVLRGPYARGLSWPVTMFGILACVLLIAGYIPIPFELIKRRGRVVGFNFYFLIIDTCGAFFSLMSLVAQNTFDVEFGTLYALCCAIENCMFLSHGIWLLRTRKLRREAKDAELSFDTFPPAQEWQNRGFKLGFAGKFTDMIPRKMLKSDQDVESGSPNVENRVGQVETPP</sequence>
<name>A0ACC3NL30_9PEZI</name>
<dbReference type="EMBL" id="JAUTXU010000032">
    <property type="protein sequence ID" value="KAK3718365.1"/>
    <property type="molecule type" value="Genomic_DNA"/>
</dbReference>
<protein>
    <submittedName>
        <fullName evidence="1">Uncharacterized protein</fullName>
    </submittedName>
</protein>
<organism evidence="1 2">
    <name type="scientific">Vermiconidia calcicola</name>
    <dbReference type="NCBI Taxonomy" id="1690605"/>
    <lineage>
        <taxon>Eukaryota</taxon>
        <taxon>Fungi</taxon>
        <taxon>Dikarya</taxon>
        <taxon>Ascomycota</taxon>
        <taxon>Pezizomycotina</taxon>
        <taxon>Dothideomycetes</taxon>
        <taxon>Dothideomycetidae</taxon>
        <taxon>Mycosphaerellales</taxon>
        <taxon>Extremaceae</taxon>
        <taxon>Vermiconidia</taxon>
    </lineage>
</organism>
<evidence type="ECO:0000313" key="1">
    <source>
        <dbReference type="EMBL" id="KAK3718365.1"/>
    </source>
</evidence>
<accession>A0ACC3NL30</accession>
<proteinExistence type="predicted"/>
<keyword evidence="2" id="KW-1185">Reference proteome</keyword>
<dbReference type="Proteomes" id="UP001281147">
    <property type="component" value="Unassembled WGS sequence"/>
</dbReference>
<evidence type="ECO:0000313" key="2">
    <source>
        <dbReference type="Proteomes" id="UP001281147"/>
    </source>
</evidence>
<gene>
    <name evidence="1" type="ORF">LTR37_005178</name>
</gene>
<reference evidence="1" key="1">
    <citation type="submission" date="2023-07" db="EMBL/GenBank/DDBJ databases">
        <title>Black Yeasts Isolated from many extreme environments.</title>
        <authorList>
            <person name="Coleine C."/>
            <person name="Stajich J.E."/>
            <person name="Selbmann L."/>
        </authorList>
    </citation>
    <scope>NUCLEOTIDE SEQUENCE</scope>
    <source>
        <strain evidence="1">CCFEE 5714</strain>
    </source>
</reference>
<comment type="caution">
    <text evidence="1">The sequence shown here is derived from an EMBL/GenBank/DDBJ whole genome shotgun (WGS) entry which is preliminary data.</text>
</comment>